<evidence type="ECO:0000313" key="4">
    <source>
        <dbReference type="Proteomes" id="UP000041254"/>
    </source>
</evidence>
<evidence type="ECO:0000256" key="1">
    <source>
        <dbReference type="SAM" id="Coils"/>
    </source>
</evidence>
<accession>A0A0G4EFB6</accession>
<gene>
    <name evidence="3" type="ORF">Vbra_11480</name>
</gene>
<feature type="compositionally biased region" description="Basic and acidic residues" evidence="2">
    <location>
        <begin position="280"/>
        <end position="296"/>
    </location>
</feature>
<dbReference type="EMBL" id="CDMY01000206">
    <property type="protein sequence ID" value="CEL94117.1"/>
    <property type="molecule type" value="Genomic_DNA"/>
</dbReference>
<protein>
    <submittedName>
        <fullName evidence="3">Uncharacterized protein</fullName>
    </submittedName>
</protein>
<reference evidence="3 4" key="1">
    <citation type="submission" date="2014-11" db="EMBL/GenBank/DDBJ databases">
        <authorList>
            <person name="Zhu J."/>
            <person name="Qi W."/>
            <person name="Song R."/>
        </authorList>
    </citation>
    <scope>NUCLEOTIDE SEQUENCE [LARGE SCALE GENOMIC DNA]</scope>
</reference>
<feature type="compositionally biased region" description="Basic and acidic residues" evidence="2">
    <location>
        <begin position="180"/>
        <end position="189"/>
    </location>
</feature>
<feature type="coiled-coil region" evidence="1">
    <location>
        <begin position="331"/>
        <end position="372"/>
    </location>
</feature>
<sequence length="419" mass="46118">MSGEEDITPEALEREASSLRFIGLNAFKGLMDDSFTSINGTISKGFSELNNELRAPLPQTDIKKISKYAQLRQMDVLDPFSRGEDGEESDDSERNLNNAVKEAMQRALMPTDDASKVSFNTQGEAAAPAIRVSEESPEPSASQPTEASPDSGEGKKKAQRRRATVKAPVVETMPCLAPAKTDDKKEDIRRRRTVADTSKVSPSVTPIEPSDSEAPPRKTGGAPARDTRKKKAESPLARAKAKQPAAPPSAPPSRAEEVPDMPEERREWQDLLLKVVDSVQRADEGPAGERERESRLSRNGGAAPAAADGVDEGEWGRVMMAKMMEDPAGMVREVKATVARMAQDNERLKSDNAELSVANEELTYKLTKAEKERKKLLWWKTEAQRHGVNIEYPDNLEEMLAKGSIFMNIVKKSSKQFNT</sequence>
<feature type="compositionally biased region" description="Polar residues" evidence="2">
    <location>
        <begin position="195"/>
        <end position="204"/>
    </location>
</feature>
<organism evidence="3 4">
    <name type="scientific">Vitrella brassicaformis (strain CCMP3155)</name>
    <dbReference type="NCBI Taxonomy" id="1169540"/>
    <lineage>
        <taxon>Eukaryota</taxon>
        <taxon>Sar</taxon>
        <taxon>Alveolata</taxon>
        <taxon>Colpodellida</taxon>
        <taxon>Vitrellaceae</taxon>
        <taxon>Vitrella</taxon>
    </lineage>
</organism>
<feature type="compositionally biased region" description="Basic and acidic residues" evidence="2">
    <location>
        <begin position="254"/>
        <end position="269"/>
    </location>
</feature>
<evidence type="ECO:0000256" key="2">
    <source>
        <dbReference type="SAM" id="MobiDB-lite"/>
    </source>
</evidence>
<dbReference type="Proteomes" id="UP000041254">
    <property type="component" value="Unassembled WGS sequence"/>
</dbReference>
<dbReference type="VEuPathDB" id="CryptoDB:Vbra_11480"/>
<keyword evidence="4" id="KW-1185">Reference proteome</keyword>
<evidence type="ECO:0000313" key="3">
    <source>
        <dbReference type="EMBL" id="CEL94117.1"/>
    </source>
</evidence>
<keyword evidence="1" id="KW-0175">Coiled coil</keyword>
<dbReference type="InParanoid" id="A0A0G4EFB6"/>
<feature type="region of interest" description="Disordered" evidence="2">
    <location>
        <begin position="75"/>
        <end position="310"/>
    </location>
</feature>
<dbReference type="AlphaFoldDB" id="A0A0G4EFB6"/>
<proteinExistence type="predicted"/>
<feature type="compositionally biased region" description="Low complexity" evidence="2">
    <location>
        <begin position="138"/>
        <end position="149"/>
    </location>
</feature>
<name>A0A0G4EFB6_VITBC</name>